<evidence type="ECO:0000313" key="2">
    <source>
        <dbReference type="Proteomes" id="UP000600365"/>
    </source>
</evidence>
<keyword evidence="2" id="KW-1185">Reference proteome</keyword>
<name>A0A917YH78_9ACTN</name>
<proteinExistence type="predicted"/>
<protein>
    <submittedName>
        <fullName evidence="1">Uncharacterized protein</fullName>
    </submittedName>
</protein>
<sequence>MHPHWDSMPIRWNEGFSGGLVVRTITRAALSMVRVPGDDRGIMLSRAALRLTYLTVTNAFAALRLLPMSDRDKDVEIVALHHQITVLERQLSPSRARFTPEDRALLAALLAPLPCEVLRRLRLPALCVCAAISTPPISVASVTRAARLAHRRHPVPSGCISACSRSRFWNCRGLVPVADLKWRCREVVLMCAMSATSLILSGSVRCERIEPTALRTYIRFESPRAS</sequence>
<dbReference type="AlphaFoldDB" id="A0A917YH78"/>
<organism evidence="1 2">
    <name type="scientific">Streptomyces albiflavescens</name>
    <dbReference type="NCBI Taxonomy" id="1623582"/>
    <lineage>
        <taxon>Bacteria</taxon>
        <taxon>Bacillati</taxon>
        <taxon>Actinomycetota</taxon>
        <taxon>Actinomycetes</taxon>
        <taxon>Kitasatosporales</taxon>
        <taxon>Streptomycetaceae</taxon>
        <taxon>Streptomyces</taxon>
    </lineage>
</organism>
<dbReference type="EMBL" id="BMMM01000034">
    <property type="protein sequence ID" value="GGN95946.1"/>
    <property type="molecule type" value="Genomic_DNA"/>
</dbReference>
<evidence type="ECO:0000313" key="1">
    <source>
        <dbReference type="EMBL" id="GGN95946.1"/>
    </source>
</evidence>
<comment type="caution">
    <text evidence="1">The sequence shown here is derived from an EMBL/GenBank/DDBJ whole genome shotgun (WGS) entry which is preliminary data.</text>
</comment>
<accession>A0A917YH78</accession>
<dbReference type="Proteomes" id="UP000600365">
    <property type="component" value="Unassembled WGS sequence"/>
</dbReference>
<reference evidence="1 2" key="1">
    <citation type="journal article" date="2014" name="Int. J. Syst. Evol. Microbiol.">
        <title>Complete genome sequence of Corynebacterium casei LMG S-19264T (=DSM 44701T), isolated from a smear-ripened cheese.</title>
        <authorList>
            <consortium name="US DOE Joint Genome Institute (JGI-PGF)"/>
            <person name="Walter F."/>
            <person name="Albersmeier A."/>
            <person name="Kalinowski J."/>
            <person name="Ruckert C."/>
        </authorList>
    </citation>
    <scope>NUCLEOTIDE SEQUENCE [LARGE SCALE GENOMIC DNA]</scope>
    <source>
        <strain evidence="1 2">CGMCC 4.7111</strain>
    </source>
</reference>
<gene>
    <name evidence="1" type="ORF">GCM10011579_096920</name>
</gene>